<dbReference type="PROSITE" id="PS50212">
    <property type="entry name" value="RASGEF_NTER"/>
    <property type="match status" value="1"/>
</dbReference>
<dbReference type="CDD" id="cd00882">
    <property type="entry name" value="Ras_like_GTPase"/>
    <property type="match status" value="1"/>
</dbReference>
<dbReference type="SUPFAM" id="SSF52540">
    <property type="entry name" value="P-loop containing nucleoside triphosphate hydrolases"/>
    <property type="match status" value="1"/>
</dbReference>
<feature type="region of interest" description="Disordered" evidence="3">
    <location>
        <begin position="21"/>
        <end position="41"/>
    </location>
</feature>
<feature type="compositionally biased region" description="Polar residues" evidence="3">
    <location>
        <begin position="23"/>
        <end position="36"/>
    </location>
</feature>
<dbReference type="Gene3D" id="1.20.870.10">
    <property type="entry name" value="Son of sevenless (SoS) protein Chain: S domain 1"/>
    <property type="match status" value="1"/>
</dbReference>
<dbReference type="InterPro" id="IPR036964">
    <property type="entry name" value="RASGEF_cat_dom_sf"/>
</dbReference>
<feature type="compositionally biased region" description="Low complexity" evidence="3">
    <location>
        <begin position="344"/>
        <end position="354"/>
    </location>
</feature>
<feature type="domain" description="N-terminal Ras-GEF" evidence="5">
    <location>
        <begin position="376"/>
        <end position="501"/>
    </location>
</feature>
<dbReference type="PROSITE" id="PS50009">
    <property type="entry name" value="RASGEF_CAT"/>
    <property type="match status" value="1"/>
</dbReference>
<dbReference type="Pfam" id="PF00617">
    <property type="entry name" value="RasGEF"/>
    <property type="match status" value="1"/>
</dbReference>
<dbReference type="InterPro" id="IPR001895">
    <property type="entry name" value="RASGEF_cat_dom"/>
</dbReference>
<feature type="compositionally biased region" description="Basic and acidic residues" evidence="3">
    <location>
        <begin position="367"/>
        <end position="377"/>
    </location>
</feature>
<reference evidence="6 7" key="1">
    <citation type="journal article" date="2012" name="New Phytol.">
        <title>Insight into trade-off between wood decay and parasitism from the genome of a fungal forest pathogen.</title>
        <authorList>
            <person name="Olson A."/>
            <person name="Aerts A."/>
            <person name="Asiegbu F."/>
            <person name="Belbahri L."/>
            <person name="Bouzid O."/>
            <person name="Broberg A."/>
            <person name="Canback B."/>
            <person name="Coutinho P.M."/>
            <person name="Cullen D."/>
            <person name="Dalman K."/>
            <person name="Deflorio G."/>
            <person name="van Diepen L.T."/>
            <person name="Dunand C."/>
            <person name="Duplessis S."/>
            <person name="Durling M."/>
            <person name="Gonthier P."/>
            <person name="Grimwood J."/>
            <person name="Fossdal C.G."/>
            <person name="Hansson D."/>
            <person name="Henrissat B."/>
            <person name="Hietala A."/>
            <person name="Himmelstrand K."/>
            <person name="Hoffmeister D."/>
            <person name="Hogberg N."/>
            <person name="James T.Y."/>
            <person name="Karlsson M."/>
            <person name="Kohler A."/>
            <person name="Kues U."/>
            <person name="Lee Y.H."/>
            <person name="Lin Y.C."/>
            <person name="Lind M."/>
            <person name="Lindquist E."/>
            <person name="Lombard V."/>
            <person name="Lucas S."/>
            <person name="Lunden K."/>
            <person name="Morin E."/>
            <person name="Murat C."/>
            <person name="Park J."/>
            <person name="Raffaello T."/>
            <person name="Rouze P."/>
            <person name="Salamov A."/>
            <person name="Schmutz J."/>
            <person name="Solheim H."/>
            <person name="Stahlberg J."/>
            <person name="Velez H."/>
            <person name="de Vries R.P."/>
            <person name="Wiebenga A."/>
            <person name="Woodward S."/>
            <person name="Yakovlev I."/>
            <person name="Garbelotto M."/>
            <person name="Martin F."/>
            <person name="Grigoriev I.V."/>
            <person name="Stenlid J."/>
        </authorList>
    </citation>
    <scope>NUCLEOTIDE SEQUENCE [LARGE SCALE GENOMIC DNA]</scope>
    <source>
        <strain evidence="6 7">TC 32-1</strain>
    </source>
</reference>
<accession>W4KQA6</accession>
<dbReference type="eggNOG" id="KOG3417">
    <property type="taxonomic scope" value="Eukaryota"/>
</dbReference>
<dbReference type="CDD" id="cd06224">
    <property type="entry name" value="REM"/>
    <property type="match status" value="1"/>
</dbReference>
<evidence type="ECO:0000259" key="4">
    <source>
        <dbReference type="PROSITE" id="PS50009"/>
    </source>
</evidence>
<evidence type="ECO:0008006" key="8">
    <source>
        <dbReference type="Google" id="ProtNLM"/>
    </source>
</evidence>
<dbReference type="InterPro" id="IPR027417">
    <property type="entry name" value="P-loop_NTPase"/>
</dbReference>
<evidence type="ECO:0000256" key="1">
    <source>
        <dbReference type="ARBA" id="ARBA00022658"/>
    </source>
</evidence>
<dbReference type="RefSeq" id="XP_009541163.1">
    <property type="nucleotide sequence ID" value="XM_009542868.1"/>
</dbReference>
<dbReference type="GO" id="GO:0005886">
    <property type="term" value="C:plasma membrane"/>
    <property type="evidence" value="ECO:0007669"/>
    <property type="project" value="TreeGrafter"/>
</dbReference>
<dbReference type="InterPro" id="IPR000651">
    <property type="entry name" value="Ras-like_Gua-exchang_fac_N"/>
</dbReference>
<evidence type="ECO:0000256" key="2">
    <source>
        <dbReference type="PROSITE-ProRule" id="PRU00168"/>
    </source>
</evidence>
<dbReference type="Gene3D" id="1.10.840.10">
    <property type="entry name" value="Ras guanine-nucleotide exchange factors catalytic domain"/>
    <property type="match status" value="1"/>
</dbReference>
<organism evidence="6 7">
    <name type="scientific">Heterobasidion irregulare (strain TC 32-1)</name>
    <dbReference type="NCBI Taxonomy" id="747525"/>
    <lineage>
        <taxon>Eukaryota</taxon>
        <taxon>Fungi</taxon>
        <taxon>Dikarya</taxon>
        <taxon>Basidiomycota</taxon>
        <taxon>Agaricomycotina</taxon>
        <taxon>Agaricomycetes</taxon>
        <taxon>Russulales</taxon>
        <taxon>Bondarzewiaceae</taxon>
        <taxon>Heterobasidion</taxon>
        <taxon>Heterobasidion annosum species complex</taxon>
    </lineage>
</organism>
<dbReference type="GO" id="GO:0007265">
    <property type="term" value="P:Ras protein signal transduction"/>
    <property type="evidence" value="ECO:0007669"/>
    <property type="project" value="TreeGrafter"/>
</dbReference>
<feature type="compositionally biased region" description="Low complexity" evidence="3">
    <location>
        <begin position="302"/>
        <end position="313"/>
    </location>
</feature>
<dbReference type="SUPFAM" id="SSF48366">
    <property type="entry name" value="Ras GEF"/>
    <property type="match status" value="1"/>
</dbReference>
<evidence type="ECO:0000313" key="7">
    <source>
        <dbReference type="Proteomes" id="UP000030671"/>
    </source>
</evidence>
<feature type="region of interest" description="Disordered" evidence="3">
    <location>
        <begin position="344"/>
        <end position="377"/>
    </location>
</feature>
<dbReference type="Proteomes" id="UP000030671">
    <property type="component" value="Unassembled WGS sequence"/>
</dbReference>
<proteinExistence type="predicted"/>
<gene>
    <name evidence="6" type="ORF">HETIRDRAFT_378044</name>
</gene>
<dbReference type="Pfam" id="PF00618">
    <property type="entry name" value="RasGEF_N"/>
    <property type="match status" value="1"/>
</dbReference>
<feature type="region of interest" description="Disordered" evidence="3">
    <location>
        <begin position="284"/>
        <end position="329"/>
    </location>
</feature>
<dbReference type="SMART" id="SM00147">
    <property type="entry name" value="RasGEF"/>
    <property type="match status" value="1"/>
</dbReference>
<dbReference type="OrthoDB" id="28357at2759"/>
<dbReference type="PANTHER" id="PTHR23113:SF348">
    <property type="entry name" value="GUANYL-NUCLEOTIDE EXCHANGE FACTOR RASGEF, PUTATIVE (AFU_ORTHOLOGUE AFUA_1G04700)-RELATED"/>
    <property type="match status" value="1"/>
</dbReference>
<dbReference type="Gene3D" id="3.40.50.300">
    <property type="entry name" value="P-loop containing nucleotide triphosphate hydrolases"/>
    <property type="match status" value="1"/>
</dbReference>
<dbReference type="STRING" id="747525.W4KQA6"/>
<evidence type="ECO:0000256" key="3">
    <source>
        <dbReference type="SAM" id="MobiDB-lite"/>
    </source>
</evidence>
<dbReference type="GeneID" id="20671913"/>
<protein>
    <recommendedName>
        <fullName evidence="8">Ras-GEF domain-containing protein</fullName>
    </recommendedName>
</protein>
<sequence length="901" mass="100147">MSRLPLISPSTTPRWNAHLVGPTVSSARSRSDSLTDGSGGGYASPQENALAYDFLSDVTIAVVGDSGCGKSVAISKGLKSYSLSEPVPEASGLGAHLLIPDISREGTLVYEHLPDRLLRVLEVDNSSLRIDGTVSGLPVWPENAPRLDGVIVCYDVSQEASFAHVEDLLKGFRDLKLPTVVFACKCDLERHVESLEAYTRLNEYDVGLIEVTIHQEGGKSNLRRGFDFLLESIFRERSRRLDNYQNPASPDVLVSPPPWEVSRSATATPIASSSGVYTLKSAPSRFSQPAAGSTAAPRVPGTPTSPTRARSTSDLLASEHEKSKGREFERDRALSIMSISAGGSLSSGSLHASAPNDGLSSVDEAVEDRVEGKKKDNRPAPWATLEELLDKLLFLAVSGDDRAYISHFLLTHRRFVTPRSVILAMQKRMRQLDQTSSDTMFACFAQMRICHLLEIWIQDYPHDFAVGNAGTALNALVKSIISKTHLLHYGSDFLPFLEGRPMVDKDADWALKVEESQDESDDSYNMFEDEDDGAARVHSPVSVVKVPLPNDKPHSGFPSARERKPSLPLMAKALVMTNAPPSGYLHNAEPKEPKLKQTIKELQRISQELYSLDPDHVAQEITRVSTKLFLRIEPRHWLHHTMVSGPKEAETNPIAMFSQVSNHLADWQVYHPHSLLASVVSLILCHDKTKARARQVEKLVEIAQKLRGYNNYSALRAFVAGINMATYQGDPTMELFQLKAPSLSKSFQSWDLLFQSVRSHSAYRMALRNTKGPCIPALEVHLSDLIKAHEGNPDFNKHDPTKIHWAKFSMMGKFILSTTQFQAQCRTSNDYNFTAREHINDLMMRDCVMDAEMQKSRITPPPDLDEIDDSMRLYLPRTPSRDNSVPTKDTALIRKLMFWGS</sequence>
<dbReference type="EMBL" id="KI925454">
    <property type="protein sequence ID" value="ETW87236.1"/>
    <property type="molecule type" value="Genomic_DNA"/>
</dbReference>
<evidence type="ECO:0000259" key="5">
    <source>
        <dbReference type="PROSITE" id="PS50212"/>
    </source>
</evidence>
<dbReference type="GO" id="GO:0005085">
    <property type="term" value="F:guanyl-nucleotide exchange factor activity"/>
    <property type="evidence" value="ECO:0007669"/>
    <property type="project" value="UniProtKB-KW"/>
</dbReference>
<dbReference type="HOGENOM" id="CLU_005431_0_0_1"/>
<dbReference type="InParanoid" id="W4KQA6"/>
<keyword evidence="7" id="KW-1185">Reference proteome</keyword>
<feature type="compositionally biased region" description="Basic and acidic residues" evidence="3">
    <location>
        <begin position="317"/>
        <end position="329"/>
    </location>
</feature>
<dbReference type="InterPro" id="IPR023578">
    <property type="entry name" value="Ras_GEF_dom_sf"/>
</dbReference>
<dbReference type="InterPro" id="IPR008937">
    <property type="entry name" value="Ras-like_GEF"/>
</dbReference>
<evidence type="ECO:0000313" key="6">
    <source>
        <dbReference type="EMBL" id="ETW87236.1"/>
    </source>
</evidence>
<dbReference type="PANTHER" id="PTHR23113">
    <property type="entry name" value="GUANINE NUCLEOTIDE EXCHANGE FACTOR"/>
    <property type="match status" value="1"/>
</dbReference>
<keyword evidence="1 2" id="KW-0344">Guanine-nucleotide releasing factor</keyword>
<name>W4KQA6_HETIT</name>
<dbReference type="AlphaFoldDB" id="W4KQA6"/>
<dbReference type="KEGG" id="hir:HETIRDRAFT_378044"/>
<feature type="domain" description="Ras-GEF" evidence="4">
    <location>
        <begin position="613"/>
        <end position="862"/>
    </location>
</feature>